<keyword evidence="13" id="KW-1185">Reference proteome</keyword>
<dbReference type="Proteomes" id="UP000265040">
    <property type="component" value="Chromosome 1"/>
</dbReference>
<dbReference type="FunFam" id="2.60.120.380:FF:000001">
    <property type="entry name" value="Calpain-1 catalytic subunit"/>
    <property type="match status" value="1"/>
</dbReference>
<sequence>MANTAGVLARRKAREEDGIGSHTNAVPFHQQDFELLRRKCLQTGSLFCDPTFPAGWDSLGYNQLGRYSSKTIGVEWKRPSELCSNPQFIVDGATRTDISQGALGDCWLLAAIASLTLDPQILKRVVPPGQSFTSQYAGIFHFQLWQYGEWVDVVVDDRLPTRDGKLLFVHSAEGGEFWSALLEKAYAKVNSSYEALTGGSTIEGFEDFTGGISESYDLKEAPPFLFNIMRKALRLGSLLGCSIDIGSSSEMEAMTRQKLVKGHAYSITAAEQVHHLGSLVDLVRIRNPWGQVEWTGAWSDDSKDWDRVEPEEKKKLDYSADDGEFWMSYSDFVSQFSCLEICNLVPDMLSSDEVGHWNYAEFEGAWRVGSTAGGCRNSPATFCSNPQFFIRLEDVDDEPHDGEDGCTVLVGLMQKGARRERRFGRDLNTIGFAIYEVKHRKVMRPQEPGSESTFINLREVSERFKLPPGEYAIIPSTFEPHRQGSFILRVFTEKEEIFRSHDMDGSGSMSSHELRAALSEAGKIHEIVAQFADTSFAVDFDGFFGCLIRLELLFKIFRTLDKKNQGKIELDLQQVKLKTVLNWSDEWSSWYIPLVPSVHLYDFVQISLLLFPKYPDPKP</sequence>
<reference evidence="12" key="3">
    <citation type="submission" date="2025-09" db="UniProtKB">
        <authorList>
            <consortium name="Ensembl"/>
        </authorList>
    </citation>
    <scope>IDENTIFICATION</scope>
</reference>
<evidence type="ECO:0000256" key="1">
    <source>
        <dbReference type="ARBA" id="ARBA00007623"/>
    </source>
</evidence>
<evidence type="ECO:0000259" key="11">
    <source>
        <dbReference type="PROSITE" id="PS50222"/>
    </source>
</evidence>
<feature type="active site" evidence="8 9">
    <location>
        <position position="106"/>
    </location>
</feature>
<evidence type="ECO:0000256" key="5">
    <source>
        <dbReference type="ARBA" id="ARBA00022801"/>
    </source>
</evidence>
<dbReference type="Pfam" id="PF01067">
    <property type="entry name" value="Calpain_III"/>
    <property type="match status" value="1"/>
</dbReference>
<gene>
    <name evidence="12" type="primary">CAPN8</name>
</gene>
<dbReference type="GO" id="GO:0006508">
    <property type="term" value="P:proteolysis"/>
    <property type="evidence" value="ECO:0007669"/>
    <property type="project" value="UniProtKB-KW"/>
</dbReference>
<evidence type="ECO:0008006" key="14">
    <source>
        <dbReference type="Google" id="ProtNLM"/>
    </source>
</evidence>
<keyword evidence="4" id="KW-0677">Repeat</keyword>
<feature type="active site" evidence="8 9">
    <location>
        <position position="263"/>
    </location>
</feature>
<dbReference type="GO" id="GO:0005509">
    <property type="term" value="F:calcium ion binding"/>
    <property type="evidence" value="ECO:0007669"/>
    <property type="project" value="InterPro"/>
</dbReference>
<dbReference type="InterPro" id="IPR000169">
    <property type="entry name" value="Pept_cys_AS"/>
</dbReference>
<evidence type="ECO:0000259" key="10">
    <source>
        <dbReference type="PROSITE" id="PS50203"/>
    </source>
</evidence>
<dbReference type="PROSITE" id="PS50222">
    <property type="entry name" value="EF_HAND_2"/>
    <property type="match status" value="1"/>
</dbReference>
<comment type="similarity">
    <text evidence="1">Belongs to the peptidase C2 family.</text>
</comment>
<dbReference type="CDD" id="cd00044">
    <property type="entry name" value="CysPc"/>
    <property type="match status" value="1"/>
</dbReference>
<proteinExistence type="inferred from homology"/>
<dbReference type="FunFam" id="3.90.70.10:FF:000001">
    <property type="entry name" value="Calpain-1 catalytic subunit"/>
    <property type="match status" value="1"/>
</dbReference>
<dbReference type="InterPro" id="IPR011992">
    <property type="entry name" value="EF-hand-dom_pair"/>
</dbReference>
<keyword evidence="5 9" id="KW-0378">Hydrolase</keyword>
<dbReference type="SUPFAM" id="SSF49758">
    <property type="entry name" value="Calpain large subunit, middle domain (domain III)"/>
    <property type="match status" value="1"/>
</dbReference>
<dbReference type="PROSITE" id="PS00018">
    <property type="entry name" value="EF_HAND_1"/>
    <property type="match status" value="1"/>
</dbReference>
<dbReference type="InterPro" id="IPR022684">
    <property type="entry name" value="Calpain_cysteine_protease"/>
</dbReference>
<dbReference type="InterPro" id="IPR001300">
    <property type="entry name" value="Peptidase_C2_calpain_cat"/>
</dbReference>
<dbReference type="CDD" id="cd00214">
    <property type="entry name" value="Calpain_III"/>
    <property type="match status" value="1"/>
</dbReference>
<feature type="domain" description="Calpain catalytic" evidence="10">
    <location>
        <begin position="46"/>
        <end position="345"/>
    </location>
</feature>
<dbReference type="InterPro" id="IPR002048">
    <property type="entry name" value="EF_hand_dom"/>
</dbReference>
<reference evidence="12" key="2">
    <citation type="submission" date="2025-08" db="UniProtKB">
        <authorList>
            <consortium name="Ensembl"/>
        </authorList>
    </citation>
    <scope>IDENTIFICATION</scope>
</reference>
<organism evidence="12 13">
    <name type="scientific">Anabas testudineus</name>
    <name type="common">Climbing perch</name>
    <name type="synonym">Anthias testudineus</name>
    <dbReference type="NCBI Taxonomy" id="64144"/>
    <lineage>
        <taxon>Eukaryota</taxon>
        <taxon>Metazoa</taxon>
        <taxon>Chordata</taxon>
        <taxon>Craniata</taxon>
        <taxon>Vertebrata</taxon>
        <taxon>Euteleostomi</taxon>
        <taxon>Actinopterygii</taxon>
        <taxon>Neopterygii</taxon>
        <taxon>Teleostei</taxon>
        <taxon>Neoteleostei</taxon>
        <taxon>Acanthomorphata</taxon>
        <taxon>Anabantaria</taxon>
        <taxon>Anabantiformes</taxon>
        <taxon>Anabantoidei</taxon>
        <taxon>Anabantidae</taxon>
        <taxon>Anabas</taxon>
    </lineage>
</organism>
<dbReference type="PROSITE" id="PS00139">
    <property type="entry name" value="THIOL_PROTEASE_CYS"/>
    <property type="match status" value="1"/>
</dbReference>
<keyword evidence="2 9" id="KW-0645">Protease</keyword>
<dbReference type="Pfam" id="PF00648">
    <property type="entry name" value="Peptidase_C2"/>
    <property type="match status" value="1"/>
</dbReference>
<dbReference type="GO" id="GO:0005737">
    <property type="term" value="C:cytoplasm"/>
    <property type="evidence" value="ECO:0007669"/>
    <property type="project" value="TreeGrafter"/>
</dbReference>
<dbReference type="Gene3D" id="1.10.238.10">
    <property type="entry name" value="EF-hand"/>
    <property type="match status" value="1"/>
</dbReference>
<dbReference type="GeneTree" id="ENSGT00940000154784"/>
<dbReference type="PRINTS" id="PR00704">
    <property type="entry name" value="CALPAIN"/>
</dbReference>
<dbReference type="InterPro" id="IPR018247">
    <property type="entry name" value="EF_Hand_1_Ca_BS"/>
</dbReference>
<name>A0A7N6A676_ANATE</name>
<dbReference type="InterPro" id="IPR022683">
    <property type="entry name" value="Calpain_III"/>
</dbReference>
<reference evidence="12" key="1">
    <citation type="submission" date="2021-04" db="EMBL/GenBank/DDBJ databases">
        <authorList>
            <consortium name="Wellcome Sanger Institute Data Sharing"/>
        </authorList>
    </citation>
    <scope>NUCLEOTIDE SEQUENCE [LARGE SCALE GENOMIC DNA]</scope>
</reference>
<dbReference type="PANTHER" id="PTHR10183">
    <property type="entry name" value="CALPAIN"/>
    <property type="match status" value="1"/>
</dbReference>
<feature type="active site" evidence="8 9">
    <location>
        <position position="287"/>
    </location>
</feature>
<dbReference type="InterPro" id="IPR033883">
    <property type="entry name" value="C2_III"/>
</dbReference>
<keyword evidence="6 9" id="KW-0788">Thiol protease</keyword>
<evidence type="ECO:0000256" key="7">
    <source>
        <dbReference type="ARBA" id="ARBA00022837"/>
    </source>
</evidence>
<feature type="domain" description="EF-hand" evidence="11">
    <location>
        <begin position="489"/>
        <end position="524"/>
    </location>
</feature>
<dbReference type="InterPro" id="IPR036213">
    <property type="entry name" value="Calpain_III_sf"/>
</dbReference>
<accession>A0A7N6A676</accession>
<keyword evidence="7" id="KW-0106">Calcium</keyword>
<evidence type="ECO:0000256" key="2">
    <source>
        <dbReference type="ARBA" id="ARBA00022670"/>
    </source>
</evidence>
<dbReference type="InterPro" id="IPR038765">
    <property type="entry name" value="Papain-like_cys_pep_sf"/>
</dbReference>
<dbReference type="PANTHER" id="PTHR10183:SF409">
    <property type="entry name" value="CALPAIN-8"/>
    <property type="match status" value="1"/>
</dbReference>
<dbReference type="SUPFAM" id="SSF47473">
    <property type="entry name" value="EF-hand"/>
    <property type="match status" value="1"/>
</dbReference>
<evidence type="ECO:0000313" key="12">
    <source>
        <dbReference type="Ensembl" id="ENSATEP00000043292.1"/>
    </source>
</evidence>
<dbReference type="SUPFAM" id="SSF54001">
    <property type="entry name" value="Cysteine proteinases"/>
    <property type="match status" value="1"/>
</dbReference>
<dbReference type="Gene3D" id="3.90.70.10">
    <property type="entry name" value="Cysteine proteinases"/>
    <property type="match status" value="1"/>
</dbReference>
<evidence type="ECO:0000256" key="8">
    <source>
        <dbReference type="PIRSR" id="PIRSR622684-1"/>
    </source>
</evidence>
<dbReference type="Gene3D" id="2.60.120.380">
    <property type="match status" value="1"/>
</dbReference>
<evidence type="ECO:0000256" key="9">
    <source>
        <dbReference type="PROSITE-ProRule" id="PRU00239"/>
    </source>
</evidence>
<dbReference type="InterPro" id="IPR022682">
    <property type="entry name" value="Calpain_domain_III"/>
</dbReference>
<evidence type="ECO:0000256" key="3">
    <source>
        <dbReference type="ARBA" id="ARBA00022723"/>
    </source>
</evidence>
<dbReference type="SMART" id="SM00720">
    <property type="entry name" value="calpain_III"/>
    <property type="match status" value="1"/>
</dbReference>
<keyword evidence="3" id="KW-0479">Metal-binding</keyword>
<dbReference type="Ensembl" id="ENSATET00000059218.2">
    <property type="protein sequence ID" value="ENSATEP00000043292.1"/>
    <property type="gene ID" value="ENSATEG00000015185.3"/>
</dbReference>
<dbReference type="GO" id="GO:0004198">
    <property type="term" value="F:calcium-dependent cysteine-type endopeptidase activity"/>
    <property type="evidence" value="ECO:0007669"/>
    <property type="project" value="InterPro"/>
</dbReference>
<evidence type="ECO:0000256" key="4">
    <source>
        <dbReference type="ARBA" id="ARBA00022737"/>
    </source>
</evidence>
<dbReference type="SMART" id="SM00230">
    <property type="entry name" value="CysPc"/>
    <property type="match status" value="1"/>
</dbReference>
<dbReference type="PROSITE" id="PS50203">
    <property type="entry name" value="CALPAIN_CAT"/>
    <property type="match status" value="1"/>
</dbReference>
<evidence type="ECO:0000256" key="6">
    <source>
        <dbReference type="ARBA" id="ARBA00022807"/>
    </source>
</evidence>
<dbReference type="AlphaFoldDB" id="A0A7N6A676"/>
<protein>
    <recommendedName>
        <fullName evidence="14">Calpain 8</fullName>
    </recommendedName>
</protein>
<evidence type="ECO:0000313" key="13">
    <source>
        <dbReference type="Proteomes" id="UP000265040"/>
    </source>
</evidence>